<evidence type="ECO:0000256" key="2">
    <source>
        <dbReference type="SAM" id="SignalP"/>
    </source>
</evidence>
<keyword evidence="2" id="KW-0732">Signal</keyword>
<feature type="compositionally biased region" description="Polar residues" evidence="1">
    <location>
        <begin position="192"/>
        <end position="256"/>
    </location>
</feature>
<feature type="compositionally biased region" description="Low complexity" evidence="1">
    <location>
        <begin position="179"/>
        <end position="191"/>
    </location>
</feature>
<sequence length="357" mass="38441">MLSAPIITVLLATVLSTVHTDPGTNAFDMKDEEFVSKMNDIRRQLAKKISIPNMHELTWSQEHVDNIQKYFGKAGEFHFLPSYKYIVENCTIHLYSFSQGYATEHNMIALQTDYAAQMLAPLYHTIGCGYVLASDGPYSGCAVSPPTNMVNMFKVPGVPGSHCAAGYVNNDGLCSLAPTTVGESTTEGTTTHSENSPDSESTPGSTTVTVTIGATSEEPSTTVDVQTSEATSEEPVTSPGTTLDSDQTLTSEASTEPTKKSEIESSTTQTAPKTTPEPEPITSEPSTAEPIPETAPGKSTTMTPEGSSTEVPVPEKQRFIGDYDYFHGDWEEFNSAISNNLSLVFSISALLVLNVYF</sequence>
<keyword evidence="4" id="KW-1185">Reference proteome</keyword>
<evidence type="ECO:0008006" key="5">
    <source>
        <dbReference type="Google" id="ProtNLM"/>
    </source>
</evidence>
<dbReference type="HOGENOM" id="CLU_776660_0_0_1"/>
<dbReference type="Proteomes" id="UP000008068">
    <property type="component" value="Unassembled WGS sequence"/>
</dbReference>
<organism evidence="4">
    <name type="scientific">Caenorhabditis brenneri</name>
    <name type="common">Nematode worm</name>
    <dbReference type="NCBI Taxonomy" id="135651"/>
    <lineage>
        <taxon>Eukaryota</taxon>
        <taxon>Metazoa</taxon>
        <taxon>Ecdysozoa</taxon>
        <taxon>Nematoda</taxon>
        <taxon>Chromadorea</taxon>
        <taxon>Rhabditida</taxon>
        <taxon>Rhabditina</taxon>
        <taxon>Rhabditomorpha</taxon>
        <taxon>Rhabditoidea</taxon>
        <taxon>Rhabditidae</taxon>
        <taxon>Peloderinae</taxon>
        <taxon>Caenorhabditis</taxon>
    </lineage>
</organism>
<dbReference type="Gene3D" id="3.40.33.10">
    <property type="entry name" value="CAP"/>
    <property type="match status" value="1"/>
</dbReference>
<feature type="compositionally biased region" description="Polar residues" evidence="1">
    <location>
        <begin position="297"/>
        <end position="310"/>
    </location>
</feature>
<gene>
    <name evidence="3" type="ORF">CAEBREN_19936</name>
</gene>
<feature type="signal peptide" evidence="2">
    <location>
        <begin position="1"/>
        <end position="20"/>
    </location>
</feature>
<dbReference type="EMBL" id="GL379790">
    <property type="protein sequence ID" value="EGT49784.1"/>
    <property type="molecule type" value="Genomic_DNA"/>
</dbReference>
<name>G0MDR1_CAEBE</name>
<dbReference type="InParanoid" id="G0MDR1"/>
<evidence type="ECO:0000256" key="1">
    <source>
        <dbReference type="SAM" id="MobiDB-lite"/>
    </source>
</evidence>
<feature type="compositionally biased region" description="Low complexity" evidence="1">
    <location>
        <begin position="264"/>
        <end position="290"/>
    </location>
</feature>
<feature type="region of interest" description="Disordered" evidence="1">
    <location>
        <begin position="179"/>
        <end position="312"/>
    </location>
</feature>
<evidence type="ECO:0000313" key="3">
    <source>
        <dbReference type="EMBL" id="EGT49784.1"/>
    </source>
</evidence>
<dbReference type="AlphaFoldDB" id="G0MDR1"/>
<reference evidence="4" key="1">
    <citation type="submission" date="2011-07" db="EMBL/GenBank/DDBJ databases">
        <authorList>
            <consortium name="Caenorhabditis brenneri Sequencing and Analysis Consortium"/>
            <person name="Wilson R.K."/>
        </authorList>
    </citation>
    <scope>NUCLEOTIDE SEQUENCE [LARGE SCALE GENOMIC DNA]</scope>
    <source>
        <strain evidence="4">PB2801</strain>
    </source>
</reference>
<feature type="chain" id="PRO_5003403756" description="SCP domain-containing protein" evidence="2">
    <location>
        <begin position="21"/>
        <end position="357"/>
    </location>
</feature>
<dbReference type="OrthoDB" id="5910354at2759"/>
<dbReference type="InterPro" id="IPR035940">
    <property type="entry name" value="CAP_sf"/>
</dbReference>
<protein>
    <recommendedName>
        <fullName evidence="5">SCP domain-containing protein</fullName>
    </recommendedName>
</protein>
<proteinExistence type="predicted"/>
<evidence type="ECO:0000313" key="4">
    <source>
        <dbReference type="Proteomes" id="UP000008068"/>
    </source>
</evidence>
<accession>G0MDR1</accession>
<dbReference type="SUPFAM" id="SSF55797">
    <property type="entry name" value="PR-1-like"/>
    <property type="match status" value="1"/>
</dbReference>